<organism evidence="1 2">
    <name type="scientific">Candidozyma auris</name>
    <name type="common">Yeast</name>
    <name type="synonym">Candida auris</name>
    <dbReference type="NCBI Taxonomy" id="498019"/>
    <lineage>
        <taxon>Eukaryota</taxon>
        <taxon>Fungi</taxon>
        <taxon>Dikarya</taxon>
        <taxon>Ascomycota</taxon>
        <taxon>Saccharomycotina</taxon>
        <taxon>Pichiomycetes</taxon>
        <taxon>Metschnikowiaceae</taxon>
        <taxon>Candidozyma</taxon>
    </lineage>
</organism>
<protein>
    <submittedName>
        <fullName evidence="1">Uncharacterized protein</fullName>
    </submittedName>
</protein>
<accession>A0A0L0P0A7</accession>
<reference evidence="2" key="1">
    <citation type="journal article" date="2015" name="BMC Genomics">
        <title>Draft genome of a commonly misdiagnosed multidrug resistant pathogen Candida auris.</title>
        <authorList>
            <person name="Chatterjee S."/>
            <person name="Alampalli S.V."/>
            <person name="Nageshan R.K."/>
            <person name="Chettiar S.T."/>
            <person name="Joshi S."/>
            <person name="Tatu U.S."/>
        </authorList>
    </citation>
    <scope>NUCLEOTIDE SEQUENCE [LARGE SCALE GENOMIC DNA]</scope>
    <source>
        <strain evidence="2">6684</strain>
    </source>
</reference>
<dbReference type="AlphaFoldDB" id="A0A0L0P0A7"/>
<gene>
    <name evidence="1" type="ORF">QG37_03469</name>
</gene>
<evidence type="ECO:0000313" key="1">
    <source>
        <dbReference type="EMBL" id="KND99674.1"/>
    </source>
</evidence>
<dbReference type="Proteomes" id="UP000037122">
    <property type="component" value="Unassembled WGS sequence"/>
</dbReference>
<sequence length="103" mass="11533">MHGGPHTDPPSKTWAEKAIGRAYTQKGPNAHKETFFFFFSSLSLLHFSLHPWAPSPVAANHIYAQGTITMYANVPFDVVRIMQKPVKMWAVGKGHQLVGTNWD</sequence>
<dbReference type="VEuPathDB" id="FungiDB:QG37_03469"/>
<dbReference type="EMBL" id="LGST01000022">
    <property type="protein sequence ID" value="KND99674.1"/>
    <property type="molecule type" value="Genomic_DNA"/>
</dbReference>
<name>A0A0L0P0A7_CANAR</name>
<comment type="caution">
    <text evidence="1">The sequence shown here is derived from an EMBL/GenBank/DDBJ whole genome shotgun (WGS) entry which is preliminary data.</text>
</comment>
<proteinExistence type="predicted"/>
<evidence type="ECO:0000313" key="2">
    <source>
        <dbReference type="Proteomes" id="UP000037122"/>
    </source>
</evidence>